<dbReference type="EMBL" id="WIXI01000045">
    <property type="protein sequence ID" value="MQY47583.1"/>
    <property type="molecule type" value="Genomic_DNA"/>
</dbReference>
<proteinExistence type="predicted"/>
<sequence length="113" mass="12778">MNFGTTANQLDQNLIAIWQTLHQARDGSARFIEGLIAEIRDDSIAPEQRIASVGHAWWSFVRNPPGIYEFHVWSGNPEKDRTANSTFQQNLEQVSQLLEQYEPSFGRSSVSGD</sequence>
<evidence type="ECO:0000313" key="2">
    <source>
        <dbReference type="Proteomes" id="UP000435138"/>
    </source>
</evidence>
<dbReference type="Proteomes" id="UP000435138">
    <property type="component" value="Unassembled WGS sequence"/>
</dbReference>
<reference evidence="1 2" key="1">
    <citation type="submission" date="2019-11" db="EMBL/GenBank/DDBJ databases">
        <title>Genome analysis of Rhizobacterium cereale a novel genus and species isolated from maize roots in North Spain.</title>
        <authorList>
            <person name="Menendez E."/>
            <person name="Flores-Felix J.D."/>
            <person name="Ramirez-Bahena M.-H."/>
            <person name="Igual J.M."/>
            <person name="Garcia-Fraile P."/>
            <person name="Peix A."/>
            <person name="Velazquez E."/>
        </authorList>
    </citation>
    <scope>NUCLEOTIDE SEQUENCE [LARGE SCALE GENOMIC DNA]</scope>
    <source>
        <strain evidence="1 2">RZME27</strain>
    </source>
</reference>
<organism evidence="1 2">
    <name type="scientific">Endobacterium cereale</name>
    <dbReference type="NCBI Taxonomy" id="2663029"/>
    <lineage>
        <taxon>Bacteria</taxon>
        <taxon>Pseudomonadati</taxon>
        <taxon>Pseudomonadota</taxon>
        <taxon>Alphaproteobacteria</taxon>
        <taxon>Hyphomicrobiales</taxon>
        <taxon>Rhizobiaceae</taxon>
        <taxon>Endobacterium</taxon>
    </lineage>
</organism>
<comment type="caution">
    <text evidence="1">The sequence shown here is derived from an EMBL/GenBank/DDBJ whole genome shotgun (WGS) entry which is preliminary data.</text>
</comment>
<dbReference type="RefSeq" id="WP_153355055.1">
    <property type="nucleotide sequence ID" value="NZ_JAYKOO010000007.1"/>
</dbReference>
<gene>
    <name evidence="1" type="ORF">GAO09_16230</name>
</gene>
<dbReference type="AlphaFoldDB" id="A0A6A8A8K7"/>
<accession>A0A6A8A8K7</accession>
<evidence type="ECO:0000313" key="1">
    <source>
        <dbReference type="EMBL" id="MQY47583.1"/>
    </source>
</evidence>
<name>A0A6A8A8K7_9HYPH</name>
<protein>
    <submittedName>
        <fullName evidence="1">Uncharacterized protein</fullName>
    </submittedName>
</protein>
<keyword evidence="2" id="KW-1185">Reference proteome</keyword>